<dbReference type="EMBL" id="JAKROA010000024">
    <property type="protein sequence ID" value="KAL5102809.1"/>
    <property type="molecule type" value="Genomic_DNA"/>
</dbReference>
<dbReference type="Proteomes" id="UP001651158">
    <property type="component" value="Unassembled WGS sequence"/>
</dbReference>
<organism evidence="2 3">
    <name type="scientific">Taenia crassiceps</name>
    <dbReference type="NCBI Taxonomy" id="6207"/>
    <lineage>
        <taxon>Eukaryota</taxon>
        <taxon>Metazoa</taxon>
        <taxon>Spiralia</taxon>
        <taxon>Lophotrochozoa</taxon>
        <taxon>Platyhelminthes</taxon>
        <taxon>Cestoda</taxon>
        <taxon>Eucestoda</taxon>
        <taxon>Cyclophyllidea</taxon>
        <taxon>Taeniidae</taxon>
        <taxon>Taenia</taxon>
    </lineage>
</organism>
<proteinExistence type="predicted"/>
<name>A0ABR4PZK4_9CEST</name>
<accession>A0ABR4PZK4</accession>
<evidence type="ECO:0000313" key="3">
    <source>
        <dbReference type="Proteomes" id="UP001651158"/>
    </source>
</evidence>
<keyword evidence="1" id="KW-0732">Signal</keyword>
<protein>
    <submittedName>
        <fullName evidence="2">Uncharacterized protein</fullName>
    </submittedName>
</protein>
<feature type="chain" id="PRO_5047365313" evidence="1">
    <location>
        <begin position="23"/>
        <end position="343"/>
    </location>
</feature>
<gene>
    <name evidence="2" type="ORF">TcWFU_007402</name>
</gene>
<comment type="caution">
    <text evidence="2">The sequence shown here is derived from an EMBL/GenBank/DDBJ whole genome shotgun (WGS) entry which is preliminary data.</text>
</comment>
<feature type="signal peptide" evidence="1">
    <location>
        <begin position="1"/>
        <end position="22"/>
    </location>
</feature>
<evidence type="ECO:0000256" key="1">
    <source>
        <dbReference type="SAM" id="SignalP"/>
    </source>
</evidence>
<reference evidence="2 3" key="1">
    <citation type="journal article" date="2022" name="Front. Cell. Infect. Microbiol.">
        <title>The Genomes of Two Strains of Taenia crassiceps the Animal Model for the Study of Human Cysticercosis.</title>
        <authorList>
            <person name="Bobes R.J."/>
            <person name="Estrada K."/>
            <person name="Rios-Valencia D.G."/>
            <person name="Calderon-Gallegos A."/>
            <person name="de la Torre P."/>
            <person name="Carrero J.C."/>
            <person name="Sanchez-Flores A."/>
            <person name="Laclette J.P."/>
        </authorList>
    </citation>
    <scope>NUCLEOTIDE SEQUENCE [LARGE SCALE GENOMIC DNA]</scope>
    <source>
        <strain evidence="2">WFUcys</strain>
    </source>
</reference>
<evidence type="ECO:0000313" key="2">
    <source>
        <dbReference type="EMBL" id="KAL5102809.1"/>
    </source>
</evidence>
<sequence>MRSSPTLSLIAFLECYECATVAEQHRCGSRYGRCRCVQTLDDGMAVGQMDAMSAGPFSPAEAMETRNGQHIPLLASTAYQKGKRAEDMQLQASGRFALNDGDGDCGGYHAKKSVVEGRSASRLIYGQVELSTKPKVLPSSKCPRDSVIYFAVEKLPFHWAPDGSAADCVVVTLKEMQSAGTVYDVEKKWGKANALEVNALSFSFNSKDDITLCSVEMRMRYYESSGVAVAPVRADPKGKTCSLCKAGVAKFPPLPLLQDSDQTNHLCSTSRHLIKPPDSTTYSVRTLNTTSRNPVANSTAPPTTIEETARAAESSKLVLSILEATTLINDSLAALVCHLSTLP</sequence>
<keyword evidence="3" id="KW-1185">Reference proteome</keyword>